<feature type="compositionally biased region" description="Basic and acidic residues" evidence="1">
    <location>
        <begin position="1"/>
        <end position="17"/>
    </location>
</feature>
<evidence type="ECO:0000256" key="1">
    <source>
        <dbReference type="SAM" id="MobiDB-lite"/>
    </source>
</evidence>
<evidence type="ECO:0000313" key="2">
    <source>
        <dbReference type="EMBL" id="KAH9322621.1"/>
    </source>
</evidence>
<protein>
    <submittedName>
        <fullName evidence="2">Uncharacterized protein</fullName>
    </submittedName>
</protein>
<feature type="compositionally biased region" description="Low complexity" evidence="1">
    <location>
        <begin position="50"/>
        <end position="60"/>
    </location>
</feature>
<feature type="region of interest" description="Disordered" evidence="1">
    <location>
        <begin position="1"/>
        <end position="69"/>
    </location>
</feature>
<feature type="compositionally biased region" description="Pro residues" evidence="1">
    <location>
        <begin position="31"/>
        <end position="43"/>
    </location>
</feature>
<dbReference type="EMBL" id="JAHRHJ020000003">
    <property type="protein sequence ID" value="KAH9322621.1"/>
    <property type="molecule type" value="Genomic_DNA"/>
</dbReference>
<accession>A0AA38GGI9</accession>
<gene>
    <name evidence="2" type="ORF">KI387_017260</name>
</gene>
<dbReference type="AlphaFoldDB" id="A0AA38GGI9"/>
<proteinExistence type="predicted"/>
<comment type="caution">
    <text evidence="2">The sequence shown here is derived from an EMBL/GenBank/DDBJ whole genome shotgun (WGS) entry which is preliminary data.</text>
</comment>
<reference evidence="2 3" key="1">
    <citation type="journal article" date="2021" name="Nat. Plants">
        <title>The Taxus genome provides insights into paclitaxel biosynthesis.</title>
        <authorList>
            <person name="Xiong X."/>
            <person name="Gou J."/>
            <person name="Liao Q."/>
            <person name="Li Y."/>
            <person name="Zhou Q."/>
            <person name="Bi G."/>
            <person name="Li C."/>
            <person name="Du R."/>
            <person name="Wang X."/>
            <person name="Sun T."/>
            <person name="Guo L."/>
            <person name="Liang H."/>
            <person name="Lu P."/>
            <person name="Wu Y."/>
            <person name="Zhang Z."/>
            <person name="Ro D.K."/>
            <person name="Shang Y."/>
            <person name="Huang S."/>
            <person name="Yan J."/>
        </authorList>
    </citation>
    <scope>NUCLEOTIDE SEQUENCE [LARGE SCALE GENOMIC DNA]</scope>
    <source>
        <strain evidence="2">Ta-2019</strain>
    </source>
</reference>
<organism evidence="2 3">
    <name type="scientific">Taxus chinensis</name>
    <name type="common">Chinese yew</name>
    <name type="synonym">Taxus wallichiana var. chinensis</name>
    <dbReference type="NCBI Taxonomy" id="29808"/>
    <lineage>
        <taxon>Eukaryota</taxon>
        <taxon>Viridiplantae</taxon>
        <taxon>Streptophyta</taxon>
        <taxon>Embryophyta</taxon>
        <taxon>Tracheophyta</taxon>
        <taxon>Spermatophyta</taxon>
        <taxon>Pinopsida</taxon>
        <taxon>Pinidae</taxon>
        <taxon>Conifers II</taxon>
        <taxon>Cupressales</taxon>
        <taxon>Taxaceae</taxon>
        <taxon>Taxus</taxon>
    </lineage>
</organism>
<keyword evidence="3" id="KW-1185">Reference proteome</keyword>
<feature type="non-terminal residue" evidence="2">
    <location>
        <position position="69"/>
    </location>
</feature>
<name>A0AA38GGI9_TAXCH</name>
<dbReference type="Proteomes" id="UP000824469">
    <property type="component" value="Unassembled WGS sequence"/>
</dbReference>
<sequence>MTKAQEHRDRNKSKFQERIQAFQSQRSRGTAPPPRGGFWPPPATTRAPLHPQQQGHPQQGARQTQGFQG</sequence>
<evidence type="ECO:0000313" key="3">
    <source>
        <dbReference type="Proteomes" id="UP000824469"/>
    </source>
</evidence>